<proteinExistence type="predicted"/>
<evidence type="ECO:0000313" key="3">
    <source>
        <dbReference type="Proteomes" id="UP000783213"/>
    </source>
</evidence>
<feature type="compositionally biased region" description="Polar residues" evidence="1">
    <location>
        <begin position="1"/>
        <end position="12"/>
    </location>
</feature>
<protein>
    <submittedName>
        <fullName evidence="2">Uncharacterized protein</fullName>
    </submittedName>
</protein>
<feature type="compositionally biased region" description="Basic and acidic residues" evidence="1">
    <location>
        <begin position="13"/>
        <end position="22"/>
    </location>
</feature>
<feature type="compositionally biased region" description="Acidic residues" evidence="1">
    <location>
        <begin position="83"/>
        <end position="92"/>
    </location>
</feature>
<dbReference type="EMBL" id="RCSX01000017">
    <property type="protein sequence ID" value="KAF7924266.1"/>
    <property type="molecule type" value="Genomic_DNA"/>
</dbReference>
<dbReference type="GeneID" id="62234090"/>
<name>A0ABQ7IHA3_9HELO</name>
<accession>A0ABQ7IHA3</accession>
<keyword evidence="3" id="KW-1185">Reference proteome</keyword>
<gene>
    <name evidence="2" type="ORF">EAE98_007317</name>
</gene>
<sequence>MTRNPNGQTNLKETPREPKEQRAIVQIDDFSEDFMFPDGPSSTSFHGVNNHHPARAPFADRGSNTTSQALSIELETQIIEEEDQYTDQEPADSDTWSTATLQSDEEPAPNNQRESQYRSRSPSPSPPSHPIFVYPNNTRHHHEHHETHRQRYDSDLVPLSQPEEQTSLSVTCVTPSSHWALRIPERYACRPSRYFLSHYQFYDYDSNLNELLCLRGDSKELDYPWAIACPPERPIVDSDEILEWRRSIAIFRTRTRSLDRYMRFENAEEHRI</sequence>
<reference evidence="2 3" key="1">
    <citation type="journal article" date="2020" name="Genome Biol. Evol.">
        <title>Comparative genomics of Sclerotiniaceae.</title>
        <authorList>
            <person name="Valero Jimenez C.A."/>
            <person name="Steentjes M."/>
            <person name="Scholten O.E."/>
            <person name="Van Kan J.A.L."/>
        </authorList>
    </citation>
    <scope>NUCLEOTIDE SEQUENCE [LARGE SCALE GENOMIC DNA]</scope>
    <source>
        <strain evidence="2 3">B1</strain>
    </source>
</reference>
<evidence type="ECO:0000256" key="1">
    <source>
        <dbReference type="SAM" id="MobiDB-lite"/>
    </source>
</evidence>
<comment type="caution">
    <text evidence="2">The sequence shown here is derived from an EMBL/GenBank/DDBJ whole genome shotgun (WGS) entry which is preliminary data.</text>
</comment>
<evidence type="ECO:0000313" key="2">
    <source>
        <dbReference type="EMBL" id="KAF7924266.1"/>
    </source>
</evidence>
<organism evidence="2 3">
    <name type="scientific">Botrytis deweyae</name>
    <dbReference type="NCBI Taxonomy" id="2478750"/>
    <lineage>
        <taxon>Eukaryota</taxon>
        <taxon>Fungi</taxon>
        <taxon>Dikarya</taxon>
        <taxon>Ascomycota</taxon>
        <taxon>Pezizomycotina</taxon>
        <taxon>Leotiomycetes</taxon>
        <taxon>Helotiales</taxon>
        <taxon>Sclerotiniaceae</taxon>
        <taxon>Botrytis</taxon>
    </lineage>
</organism>
<dbReference type="RefSeq" id="XP_038808590.1">
    <property type="nucleotide sequence ID" value="XM_038954940.1"/>
</dbReference>
<dbReference type="Proteomes" id="UP000783213">
    <property type="component" value="Unassembled WGS sequence"/>
</dbReference>
<feature type="region of interest" description="Disordered" evidence="1">
    <location>
        <begin position="83"/>
        <end position="151"/>
    </location>
</feature>
<feature type="region of interest" description="Disordered" evidence="1">
    <location>
        <begin position="1"/>
        <end position="65"/>
    </location>
</feature>